<comment type="caution">
    <text evidence="9">The sequence shown here is derived from an EMBL/GenBank/DDBJ whole genome shotgun (WGS) entry which is preliminary data.</text>
</comment>
<feature type="domain" description="ABC transmembrane type-1" evidence="8">
    <location>
        <begin position="74"/>
        <end position="281"/>
    </location>
</feature>
<evidence type="ECO:0000259" key="8">
    <source>
        <dbReference type="PROSITE" id="PS50928"/>
    </source>
</evidence>
<dbReference type="Proteomes" id="UP000274920">
    <property type="component" value="Unassembled WGS sequence"/>
</dbReference>
<dbReference type="EMBL" id="RHJS01000002">
    <property type="protein sequence ID" value="RRK30471.1"/>
    <property type="molecule type" value="Genomic_DNA"/>
</dbReference>
<comment type="similarity">
    <text evidence="7">Belongs to the binding-protein-dependent transport system permease family.</text>
</comment>
<reference evidence="9" key="1">
    <citation type="submission" date="2018-10" db="EMBL/GenBank/DDBJ databases">
        <title>Schaedlerella arabinophila gen. nov. sp. nov., isolated from the mouse intestinal tract and comparative analysis with the genome of the closely related altered Schaedler flora strain ASF502.</title>
        <authorList>
            <person name="Miyake S."/>
            <person name="Soh M."/>
            <person name="Seedorf H."/>
        </authorList>
    </citation>
    <scope>NUCLEOTIDE SEQUENCE [LARGE SCALE GENOMIC DNA]</scope>
    <source>
        <strain evidence="9">DSM 106076</strain>
    </source>
</reference>
<dbReference type="PROSITE" id="PS50928">
    <property type="entry name" value="ABC_TM1"/>
    <property type="match status" value="1"/>
</dbReference>
<dbReference type="PANTHER" id="PTHR43744:SF9">
    <property type="entry name" value="POLYGALACTURONAN_RHAMNOGALACTURONAN TRANSPORT SYSTEM PERMEASE PROTEIN YTCP"/>
    <property type="match status" value="1"/>
</dbReference>
<feature type="transmembrane region" description="Helical" evidence="7">
    <location>
        <begin position="184"/>
        <end position="210"/>
    </location>
</feature>
<keyword evidence="2 7" id="KW-0813">Transport</keyword>
<feature type="transmembrane region" description="Helical" evidence="7">
    <location>
        <begin position="109"/>
        <end position="131"/>
    </location>
</feature>
<evidence type="ECO:0000313" key="9">
    <source>
        <dbReference type="EMBL" id="RRK30471.1"/>
    </source>
</evidence>
<evidence type="ECO:0000256" key="5">
    <source>
        <dbReference type="ARBA" id="ARBA00022989"/>
    </source>
</evidence>
<evidence type="ECO:0000256" key="4">
    <source>
        <dbReference type="ARBA" id="ARBA00022692"/>
    </source>
</evidence>
<keyword evidence="10" id="KW-1185">Reference proteome</keyword>
<evidence type="ECO:0000256" key="6">
    <source>
        <dbReference type="ARBA" id="ARBA00023136"/>
    </source>
</evidence>
<comment type="subcellular location">
    <subcellularLocation>
        <location evidence="1 7">Cell membrane</location>
        <topology evidence="1 7">Multi-pass membrane protein</topology>
    </subcellularLocation>
</comment>
<evidence type="ECO:0000313" key="10">
    <source>
        <dbReference type="Proteomes" id="UP000274920"/>
    </source>
</evidence>
<dbReference type="PANTHER" id="PTHR43744">
    <property type="entry name" value="ABC TRANSPORTER PERMEASE PROTEIN MG189-RELATED-RELATED"/>
    <property type="match status" value="1"/>
</dbReference>
<dbReference type="AlphaFoldDB" id="A0A3R8R227"/>
<name>A0A3R8R227_9FIRM</name>
<feature type="transmembrane region" description="Helical" evidence="7">
    <location>
        <begin position="12"/>
        <end position="34"/>
    </location>
</feature>
<feature type="transmembrane region" description="Helical" evidence="7">
    <location>
        <begin position="264"/>
        <end position="281"/>
    </location>
</feature>
<keyword evidence="4 7" id="KW-0812">Transmembrane</keyword>
<dbReference type="Pfam" id="PF00528">
    <property type="entry name" value="BPD_transp_1"/>
    <property type="match status" value="1"/>
</dbReference>
<evidence type="ECO:0000256" key="3">
    <source>
        <dbReference type="ARBA" id="ARBA00022475"/>
    </source>
</evidence>
<proteinExistence type="inferred from homology"/>
<accession>A0A3R8R227</accession>
<keyword evidence="6 7" id="KW-0472">Membrane</keyword>
<dbReference type="InterPro" id="IPR035906">
    <property type="entry name" value="MetI-like_sf"/>
</dbReference>
<keyword evidence="3" id="KW-1003">Cell membrane</keyword>
<gene>
    <name evidence="9" type="ORF">EBB54_03080</name>
</gene>
<evidence type="ECO:0000256" key="7">
    <source>
        <dbReference type="RuleBase" id="RU363032"/>
    </source>
</evidence>
<dbReference type="GO" id="GO:0005886">
    <property type="term" value="C:plasma membrane"/>
    <property type="evidence" value="ECO:0007669"/>
    <property type="project" value="UniProtKB-SubCell"/>
</dbReference>
<dbReference type="SUPFAM" id="SSF161098">
    <property type="entry name" value="MetI-like"/>
    <property type="match status" value="1"/>
</dbReference>
<feature type="transmembrane region" description="Helical" evidence="7">
    <location>
        <begin position="76"/>
        <end position="97"/>
    </location>
</feature>
<keyword evidence="5 7" id="KW-1133">Transmembrane helix</keyword>
<protein>
    <submittedName>
        <fullName evidence="9">Carbohydrate ABC transporter permease</fullName>
    </submittedName>
</protein>
<dbReference type="RefSeq" id="WP_125126293.1">
    <property type="nucleotide sequence ID" value="NZ_RHJS01000002.1"/>
</dbReference>
<evidence type="ECO:0000256" key="1">
    <source>
        <dbReference type="ARBA" id="ARBA00004651"/>
    </source>
</evidence>
<feature type="transmembrane region" description="Helical" evidence="7">
    <location>
        <begin position="143"/>
        <end position="163"/>
    </location>
</feature>
<dbReference type="InterPro" id="IPR000515">
    <property type="entry name" value="MetI-like"/>
</dbReference>
<sequence>MRKLKSETTFQIVINIILIFLTLCSLLPFVLLIMSSVTQESALIADGYQFWPRVFSLDAYRYIIARAGTIFKAYGITMLVTLVGTTISLIITPLLAYPLSRQDFKLHNVMSFLVFFTMLFNGGLVPTYMMWTQIFHIKNTLPALIIPALLLNAFNVMLMKNYFKMNIPYSLIEAAKIDGAGEFFIFYRVVMPLSKPIMATVGLFVGINYWNDWMNGLYYVTDANLFSLQNFLNRMMQNINYLATAEGAEVAQGSMIMPSSSMRMALAVIGVLPIMVLYPFFQKYFVKGMTVGSVKG</sequence>
<dbReference type="CDD" id="cd06261">
    <property type="entry name" value="TM_PBP2"/>
    <property type="match status" value="1"/>
</dbReference>
<dbReference type="Gene3D" id="1.10.3720.10">
    <property type="entry name" value="MetI-like"/>
    <property type="match status" value="1"/>
</dbReference>
<dbReference type="GO" id="GO:0055085">
    <property type="term" value="P:transmembrane transport"/>
    <property type="evidence" value="ECO:0007669"/>
    <property type="project" value="InterPro"/>
</dbReference>
<organism evidence="9 10">
    <name type="scientific">Schaedlerella arabinosiphila</name>
    <dbReference type="NCBI Taxonomy" id="2044587"/>
    <lineage>
        <taxon>Bacteria</taxon>
        <taxon>Bacillati</taxon>
        <taxon>Bacillota</taxon>
        <taxon>Clostridia</taxon>
        <taxon>Lachnospirales</taxon>
        <taxon>Lachnospiraceae</taxon>
        <taxon>Schaedlerella</taxon>
    </lineage>
</organism>
<evidence type="ECO:0000256" key="2">
    <source>
        <dbReference type="ARBA" id="ARBA00022448"/>
    </source>
</evidence>